<sequence>MASTLYRFLLQDGLTSPVSSFATLNQIYFALATTSALAAATLPFLRASVLSYGKLDSTPSASSAKSTKKNPSTPHGNWIKTIKSLQVPKVWFSHFYVFATFWMLYCTFDLWVYSSPAVVFPPTSISYSTKTTVIRNSPAVLTSTRHYWSLLTLLNYLGIMPAHIPLPASAHHSTATTNEPFIVRAWTPPPQVLLTMACYLFQVIRRWYESWFVERPSVAAKIHVTHYIVGITFYSAMAPSTWIDAYEAWIKQGAATGPAGNITTASVMLPQDSMLLGLNGQCLLGLMVFIWASWHQYNCHVILANLRPTPVKKDDKPKGQDYKVPSGDWFQYMVAPHYSAEMLIYLSLYLMASSSPLTTNSSTAPTLLCAWGWVVVNLGIVARETDQWYRTRFGDRYATTGSPTGAAKVSRSGRGPRRYILIPFVY</sequence>
<evidence type="ECO:0000313" key="7">
    <source>
        <dbReference type="EMBL" id="OAQ35236.1"/>
    </source>
</evidence>
<dbReference type="OrthoDB" id="541710at2759"/>
<comment type="subcellular location">
    <subcellularLocation>
        <location evidence="1">Endomembrane system</location>
        <topology evidence="1">Multi-pass membrane protein</topology>
    </subcellularLocation>
</comment>
<evidence type="ECO:0000256" key="3">
    <source>
        <dbReference type="ARBA" id="ARBA00022989"/>
    </source>
</evidence>
<dbReference type="PANTHER" id="PTHR14624:SF0">
    <property type="entry name" value="POLYPRENOL REDUCTASE"/>
    <property type="match status" value="1"/>
</dbReference>
<dbReference type="STRING" id="1314771.A0A197KEY1"/>
<evidence type="ECO:0000256" key="4">
    <source>
        <dbReference type="ARBA" id="ARBA00023136"/>
    </source>
</evidence>
<protein>
    <recommendedName>
        <fullName evidence="6">3-oxo-5-alpha-steroid 4-dehydrogenase C-terminal domain-containing protein</fullName>
    </recommendedName>
</protein>
<organism evidence="7 8">
    <name type="scientific">Linnemannia elongata AG-77</name>
    <dbReference type="NCBI Taxonomy" id="1314771"/>
    <lineage>
        <taxon>Eukaryota</taxon>
        <taxon>Fungi</taxon>
        <taxon>Fungi incertae sedis</taxon>
        <taxon>Mucoromycota</taxon>
        <taxon>Mortierellomycotina</taxon>
        <taxon>Mortierellomycetes</taxon>
        <taxon>Mortierellales</taxon>
        <taxon>Mortierellaceae</taxon>
        <taxon>Linnemannia</taxon>
    </lineage>
</organism>
<evidence type="ECO:0000259" key="6">
    <source>
        <dbReference type="Pfam" id="PF02544"/>
    </source>
</evidence>
<dbReference type="GO" id="GO:0006488">
    <property type="term" value="P:dolichol-linked oligosaccharide biosynthetic process"/>
    <property type="evidence" value="ECO:0007669"/>
    <property type="project" value="InterPro"/>
</dbReference>
<dbReference type="GO" id="GO:0005783">
    <property type="term" value="C:endoplasmic reticulum"/>
    <property type="evidence" value="ECO:0007669"/>
    <property type="project" value="TreeGrafter"/>
</dbReference>
<dbReference type="PANTHER" id="PTHR14624">
    <property type="entry name" value="DFG10 PROTEIN"/>
    <property type="match status" value="1"/>
</dbReference>
<evidence type="ECO:0000256" key="5">
    <source>
        <dbReference type="SAM" id="Phobius"/>
    </source>
</evidence>
<dbReference type="InterPro" id="IPR001104">
    <property type="entry name" value="3-oxo-5_a-steroid_4-DH_C"/>
</dbReference>
<feature type="transmembrane region" description="Helical" evidence="5">
    <location>
        <begin position="27"/>
        <end position="45"/>
    </location>
</feature>
<gene>
    <name evidence="7" type="ORF">K457DRAFT_133066</name>
</gene>
<dbReference type="Proteomes" id="UP000078512">
    <property type="component" value="Unassembled WGS sequence"/>
</dbReference>
<accession>A0A197KEY1</accession>
<reference evidence="7 8" key="1">
    <citation type="submission" date="2016-05" db="EMBL/GenBank/DDBJ databases">
        <title>Genome sequencing reveals origins of a unique bacterial endosymbiosis in the earliest lineages of terrestrial Fungi.</title>
        <authorList>
            <consortium name="DOE Joint Genome Institute"/>
            <person name="Uehling J."/>
            <person name="Gryganskyi A."/>
            <person name="Hameed K."/>
            <person name="Tschaplinski T."/>
            <person name="Misztal P."/>
            <person name="Wu S."/>
            <person name="Desiro A."/>
            <person name="Vande Pol N."/>
            <person name="Du Z.-Y."/>
            <person name="Zienkiewicz A."/>
            <person name="Zienkiewicz K."/>
            <person name="Morin E."/>
            <person name="Tisserant E."/>
            <person name="Splivallo R."/>
            <person name="Hainaut M."/>
            <person name="Henrissat B."/>
            <person name="Ohm R."/>
            <person name="Kuo A."/>
            <person name="Yan J."/>
            <person name="Lipzen A."/>
            <person name="Nolan M."/>
            <person name="Labutti K."/>
            <person name="Barry K."/>
            <person name="Goldstein A."/>
            <person name="Labbe J."/>
            <person name="Schadt C."/>
            <person name="Tuskan G."/>
            <person name="Grigoriev I."/>
            <person name="Martin F."/>
            <person name="Vilgalys R."/>
            <person name="Bonito G."/>
        </authorList>
    </citation>
    <scope>NUCLEOTIDE SEQUENCE [LARGE SCALE GENOMIC DNA]</scope>
    <source>
        <strain evidence="7 8">AG-77</strain>
    </source>
</reference>
<evidence type="ECO:0000313" key="8">
    <source>
        <dbReference type="Proteomes" id="UP000078512"/>
    </source>
</evidence>
<feature type="transmembrane region" description="Helical" evidence="5">
    <location>
        <begin position="90"/>
        <end position="113"/>
    </location>
</feature>
<keyword evidence="8" id="KW-1185">Reference proteome</keyword>
<keyword evidence="2 5" id="KW-0812">Transmembrane</keyword>
<dbReference type="Pfam" id="PF02544">
    <property type="entry name" value="Steroid_dh"/>
    <property type="match status" value="1"/>
</dbReference>
<dbReference type="GO" id="GO:0016095">
    <property type="term" value="P:polyprenol catabolic process"/>
    <property type="evidence" value="ECO:0007669"/>
    <property type="project" value="TreeGrafter"/>
</dbReference>
<dbReference type="InterPro" id="IPR039698">
    <property type="entry name" value="Dfg10/SRD5A3"/>
</dbReference>
<keyword evidence="4 5" id="KW-0472">Membrane</keyword>
<name>A0A197KEY1_9FUNG</name>
<dbReference type="GO" id="GO:0003865">
    <property type="term" value="F:3-oxo-5-alpha-steroid 4-dehydrogenase activity"/>
    <property type="evidence" value="ECO:0007669"/>
    <property type="project" value="TreeGrafter"/>
</dbReference>
<dbReference type="EMBL" id="KV442015">
    <property type="protein sequence ID" value="OAQ35236.1"/>
    <property type="molecule type" value="Genomic_DNA"/>
</dbReference>
<keyword evidence="3 5" id="KW-1133">Transmembrane helix</keyword>
<dbReference type="UniPathway" id="UPA00378"/>
<evidence type="ECO:0000256" key="1">
    <source>
        <dbReference type="ARBA" id="ARBA00004127"/>
    </source>
</evidence>
<evidence type="ECO:0000256" key="2">
    <source>
        <dbReference type="ARBA" id="ARBA00022692"/>
    </source>
</evidence>
<proteinExistence type="predicted"/>
<feature type="domain" description="3-oxo-5-alpha-steroid 4-dehydrogenase C-terminal" evidence="6">
    <location>
        <begin position="281"/>
        <end position="399"/>
    </location>
</feature>
<dbReference type="PROSITE" id="PS50244">
    <property type="entry name" value="S5A_REDUCTASE"/>
    <property type="match status" value="1"/>
</dbReference>
<dbReference type="AlphaFoldDB" id="A0A197KEY1"/>